<evidence type="ECO:0000256" key="1">
    <source>
        <dbReference type="SAM" id="MobiDB-lite"/>
    </source>
</evidence>
<dbReference type="InterPro" id="IPR058335">
    <property type="entry name" value="PccX"/>
</dbReference>
<organism evidence="2 3">
    <name type="scientific">Halorubrum rubrum</name>
    <dbReference type="NCBI Taxonomy" id="1126240"/>
    <lineage>
        <taxon>Archaea</taxon>
        <taxon>Methanobacteriati</taxon>
        <taxon>Methanobacteriota</taxon>
        <taxon>Stenosarchaea group</taxon>
        <taxon>Halobacteria</taxon>
        <taxon>Halobacteriales</taxon>
        <taxon>Haloferacaceae</taxon>
        <taxon>Halorubrum</taxon>
    </lineage>
</organism>
<feature type="region of interest" description="Disordered" evidence="1">
    <location>
        <begin position="1"/>
        <end position="43"/>
    </location>
</feature>
<dbReference type="Proteomes" id="UP001596118">
    <property type="component" value="Unassembled WGS sequence"/>
</dbReference>
<evidence type="ECO:0000313" key="3">
    <source>
        <dbReference type="Proteomes" id="UP001596118"/>
    </source>
</evidence>
<dbReference type="AlphaFoldDB" id="A0ABD5QZA1"/>
<dbReference type="Pfam" id="PF26062">
    <property type="entry name" value="DUF8022"/>
    <property type="match status" value="1"/>
</dbReference>
<comment type="caution">
    <text evidence="2">The sequence shown here is derived from an EMBL/GenBank/DDBJ whole genome shotgun (WGS) entry which is preliminary data.</text>
</comment>
<accession>A0ABD5QZA1</accession>
<sequence length="117" mass="12033">MATDSPAGKAGSSSGEADSPAGEAGSSSEDPLAGRDLWIPDDADDEEAAAIAVAVGAHLRDRAVAADAAATEDDESGWRGDRWGFAGRLESVRGRRARVPETAPAEPWAAAGRLDRF</sequence>
<evidence type="ECO:0000313" key="2">
    <source>
        <dbReference type="EMBL" id="MFC5278013.1"/>
    </source>
</evidence>
<proteinExistence type="predicted"/>
<name>A0ABD5QZA1_9EURY</name>
<reference evidence="2 3" key="1">
    <citation type="journal article" date="2019" name="Int. J. Syst. Evol. Microbiol.">
        <title>The Global Catalogue of Microorganisms (GCM) 10K type strain sequencing project: providing services to taxonomists for standard genome sequencing and annotation.</title>
        <authorList>
            <consortium name="The Broad Institute Genomics Platform"/>
            <consortium name="The Broad Institute Genome Sequencing Center for Infectious Disease"/>
            <person name="Wu L."/>
            <person name="Ma J."/>
        </authorList>
    </citation>
    <scope>NUCLEOTIDE SEQUENCE [LARGE SCALE GENOMIC DNA]</scope>
    <source>
        <strain evidence="2 3">CGMCC 1.12124</strain>
    </source>
</reference>
<dbReference type="EMBL" id="JBHSKY010000006">
    <property type="protein sequence ID" value="MFC5278013.1"/>
    <property type="molecule type" value="Genomic_DNA"/>
</dbReference>
<gene>
    <name evidence="2" type="ORF">ACFPM1_04435</name>
</gene>
<protein>
    <recommendedName>
        <fullName evidence="4">Acc operon protein</fullName>
    </recommendedName>
</protein>
<evidence type="ECO:0008006" key="4">
    <source>
        <dbReference type="Google" id="ProtNLM"/>
    </source>
</evidence>
<keyword evidence="3" id="KW-1185">Reference proteome</keyword>
<dbReference type="RefSeq" id="WP_256410234.1">
    <property type="nucleotide sequence ID" value="NZ_JANHDM010000001.1"/>
</dbReference>